<keyword evidence="2" id="KW-0472">Membrane</keyword>
<evidence type="ECO:0000313" key="4">
    <source>
        <dbReference type="EMBL" id="MPM43024.1"/>
    </source>
</evidence>
<evidence type="ECO:0000256" key="1">
    <source>
        <dbReference type="SAM" id="MobiDB-lite"/>
    </source>
</evidence>
<evidence type="ECO:0000259" key="3">
    <source>
        <dbReference type="PROSITE" id="PS50994"/>
    </source>
</evidence>
<feature type="domain" description="Integrase catalytic" evidence="3">
    <location>
        <begin position="138"/>
        <end position="317"/>
    </location>
</feature>
<dbReference type="GO" id="GO:0015074">
    <property type="term" value="P:DNA integration"/>
    <property type="evidence" value="ECO:0007669"/>
    <property type="project" value="InterPro"/>
</dbReference>
<reference evidence="4" key="1">
    <citation type="submission" date="2019-08" db="EMBL/GenBank/DDBJ databases">
        <authorList>
            <person name="Kucharzyk K."/>
            <person name="Murdoch R.W."/>
            <person name="Higgins S."/>
            <person name="Loffler F."/>
        </authorList>
    </citation>
    <scope>NUCLEOTIDE SEQUENCE</scope>
</reference>
<dbReference type="PANTHER" id="PTHR35004">
    <property type="entry name" value="TRANSPOSASE RV3428C-RELATED"/>
    <property type="match status" value="1"/>
</dbReference>
<feature type="region of interest" description="Disordered" evidence="1">
    <location>
        <begin position="500"/>
        <end position="520"/>
    </location>
</feature>
<sequence length="520" mass="61190">MANIKITMLELRKMVQYFDLNLSQRSISRKMRISRTSVSVYKRRADSSGKSYKELLLLDDLELCAILQKEEYKPTTDERFSELEPLLPFYMKEMERKHMTYELLWTEYRKVHSRGYGYTRFKALLKTYQKAHTYSYHNTYSPGFECQADFAGDNLYITDKKTGIKTAVVVLCCILPCSSLSFVMALLNATQEHFYYGLSKCMEYFRGTTESVKSDNMRQWVKRSDLHEPTFNEAALQWGLHYDTELTATRPVHPKDKAPVEGLVNKAYQYIYARMRNDVFYSLEALNSRIFELLDEFNSRKMQGCAYSRMERFEEIELPFMKPLPAEPYAFKYSKDFTISGTYHVQIGKEGHFYSIPYEYVHQKARAVYDYQTVEIYVNHKRIALHKRSFSQGRYTTEFTHMPPRHQAYQRSKEYNADYFIRQGKYIGEHTTHVLEVILESKPFIQQSYKSCQGILSLSRKFSPDRLEAACKRTGNTSAVNYQMIKSILERNLDKEDIPQETETSYIPHNENVRGAAAYE</sequence>
<protein>
    <submittedName>
        <fullName evidence="4">IS21 family transposase IS1162</fullName>
    </submittedName>
</protein>
<dbReference type="AlphaFoldDB" id="A0A644ZZM6"/>
<dbReference type="PANTHER" id="PTHR35004:SF8">
    <property type="entry name" value="TRANSPOSASE RV3428C-RELATED"/>
    <property type="match status" value="1"/>
</dbReference>
<dbReference type="PROSITE" id="PS50994">
    <property type="entry name" value="INTEGRASE"/>
    <property type="match status" value="1"/>
</dbReference>
<dbReference type="InterPro" id="IPR001584">
    <property type="entry name" value="Integrase_cat-core"/>
</dbReference>
<proteinExistence type="predicted"/>
<dbReference type="InterPro" id="IPR054353">
    <property type="entry name" value="IstA-like_C"/>
</dbReference>
<dbReference type="NCBIfam" id="NF033546">
    <property type="entry name" value="transpos_IS21"/>
    <property type="match status" value="1"/>
</dbReference>
<dbReference type="EMBL" id="VSSQ01009946">
    <property type="protein sequence ID" value="MPM43024.1"/>
    <property type="molecule type" value="Genomic_DNA"/>
</dbReference>
<gene>
    <name evidence="4" type="ORF">SDC9_89696</name>
</gene>
<keyword evidence="2" id="KW-0812">Transmembrane</keyword>
<dbReference type="Pfam" id="PF22483">
    <property type="entry name" value="Mu-transpos_C_2"/>
    <property type="match status" value="1"/>
</dbReference>
<feature type="transmembrane region" description="Helical" evidence="2">
    <location>
        <begin position="167"/>
        <end position="187"/>
    </location>
</feature>
<comment type="caution">
    <text evidence="4">The sequence shown here is derived from an EMBL/GenBank/DDBJ whole genome shotgun (WGS) entry which is preliminary data.</text>
</comment>
<accession>A0A644ZZM6</accession>
<keyword evidence="2" id="KW-1133">Transmembrane helix</keyword>
<name>A0A644ZZM6_9ZZZZ</name>
<organism evidence="4">
    <name type="scientific">bioreactor metagenome</name>
    <dbReference type="NCBI Taxonomy" id="1076179"/>
    <lineage>
        <taxon>unclassified sequences</taxon>
        <taxon>metagenomes</taxon>
        <taxon>ecological metagenomes</taxon>
    </lineage>
</organism>
<evidence type="ECO:0000256" key="2">
    <source>
        <dbReference type="SAM" id="Phobius"/>
    </source>
</evidence>